<dbReference type="STRING" id="84698.SAMN04488528_101490"/>
<protein>
    <submittedName>
        <fullName evidence="1">Rrf2 family protein</fullName>
    </submittedName>
</protein>
<dbReference type="PANTHER" id="PTHR33221">
    <property type="entry name" value="WINGED HELIX-TURN-HELIX TRANSCRIPTIONAL REGULATOR, RRF2 FAMILY"/>
    <property type="match status" value="1"/>
</dbReference>
<evidence type="ECO:0000313" key="2">
    <source>
        <dbReference type="Proteomes" id="UP000198619"/>
    </source>
</evidence>
<dbReference type="PANTHER" id="PTHR33221:SF2">
    <property type="entry name" value="TRANSCRIPTIONAL REGULATOR"/>
    <property type="match status" value="1"/>
</dbReference>
<dbReference type="OrthoDB" id="9808360at2"/>
<dbReference type="NCBIfam" id="TIGR00738">
    <property type="entry name" value="rrf2_super"/>
    <property type="match status" value="1"/>
</dbReference>
<dbReference type="InterPro" id="IPR036390">
    <property type="entry name" value="WH_DNA-bd_sf"/>
</dbReference>
<dbReference type="Proteomes" id="UP000198619">
    <property type="component" value="Unassembled WGS sequence"/>
</dbReference>
<dbReference type="Gene3D" id="1.10.10.10">
    <property type="entry name" value="Winged helix-like DNA-binding domain superfamily/Winged helix DNA-binding domain"/>
    <property type="match status" value="1"/>
</dbReference>
<sequence>MKITQEVDYAFRVIMYLSKLGLNQKIEAKTLSQQESIPHRFLLKLLRKLTQSKIICSFRGVSGGYALNMKPSEISLYDVIIAIDGPIFLNRCLNCPESCNKSNAAHCEIHKSLAIVQENLIKDLKSKTFDTFIKED</sequence>
<keyword evidence="2" id="KW-1185">Reference proteome</keyword>
<name>A0A1I0YU49_9CLOT</name>
<dbReference type="GO" id="GO:0003700">
    <property type="term" value="F:DNA-binding transcription factor activity"/>
    <property type="evidence" value="ECO:0007669"/>
    <property type="project" value="TreeGrafter"/>
</dbReference>
<reference evidence="1 2" key="1">
    <citation type="submission" date="2016-10" db="EMBL/GenBank/DDBJ databases">
        <authorList>
            <person name="de Groot N.N."/>
        </authorList>
    </citation>
    <scope>NUCLEOTIDE SEQUENCE [LARGE SCALE GENOMIC DNA]</scope>
    <source>
        <strain evidence="1 2">DSM 12271</strain>
    </source>
</reference>
<dbReference type="PROSITE" id="PS51197">
    <property type="entry name" value="HTH_RRF2_2"/>
    <property type="match status" value="1"/>
</dbReference>
<dbReference type="RefSeq" id="WP_090041240.1">
    <property type="nucleotide sequence ID" value="NZ_FOKI01000014.1"/>
</dbReference>
<dbReference type="InterPro" id="IPR000944">
    <property type="entry name" value="Tscrpt_reg_Rrf2"/>
</dbReference>
<dbReference type="AlphaFoldDB" id="A0A1I0YU49"/>
<gene>
    <name evidence="1" type="ORF">SAMN04488528_101490</name>
</gene>
<dbReference type="EMBL" id="FOKI01000014">
    <property type="protein sequence ID" value="SFB15643.1"/>
    <property type="molecule type" value="Genomic_DNA"/>
</dbReference>
<dbReference type="Pfam" id="PF02082">
    <property type="entry name" value="Rrf2"/>
    <property type="match status" value="1"/>
</dbReference>
<evidence type="ECO:0000313" key="1">
    <source>
        <dbReference type="EMBL" id="SFB15643.1"/>
    </source>
</evidence>
<organism evidence="1 2">
    <name type="scientific">Clostridium frigidicarnis</name>
    <dbReference type="NCBI Taxonomy" id="84698"/>
    <lineage>
        <taxon>Bacteria</taxon>
        <taxon>Bacillati</taxon>
        <taxon>Bacillota</taxon>
        <taxon>Clostridia</taxon>
        <taxon>Eubacteriales</taxon>
        <taxon>Clostridiaceae</taxon>
        <taxon>Clostridium</taxon>
    </lineage>
</organism>
<accession>A0A1I0YU49</accession>
<dbReference type="GO" id="GO:0005829">
    <property type="term" value="C:cytosol"/>
    <property type="evidence" value="ECO:0007669"/>
    <property type="project" value="TreeGrafter"/>
</dbReference>
<dbReference type="SUPFAM" id="SSF46785">
    <property type="entry name" value="Winged helix' DNA-binding domain"/>
    <property type="match status" value="1"/>
</dbReference>
<dbReference type="InterPro" id="IPR036388">
    <property type="entry name" value="WH-like_DNA-bd_sf"/>
</dbReference>
<proteinExistence type="predicted"/>